<name>A0A4U7BJF8_9BACT</name>
<comment type="caution">
    <text evidence="2">The sequence shown here is derived from an EMBL/GenBank/DDBJ whole genome shotgun (WGS) entry which is preliminary data.</text>
</comment>
<accession>A0A4U7BJF8</accession>
<feature type="region of interest" description="Disordered" evidence="1">
    <location>
        <begin position="428"/>
        <end position="449"/>
    </location>
</feature>
<dbReference type="OrthoDB" id="5324656at2"/>
<keyword evidence="3" id="KW-1185">Reference proteome</keyword>
<evidence type="ECO:0000256" key="1">
    <source>
        <dbReference type="SAM" id="MobiDB-lite"/>
    </source>
</evidence>
<dbReference type="Proteomes" id="UP000308838">
    <property type="component" value="Unassembled WGS sequence"/>
</dbReference>
<gene>
    <name evidence="2" type="ORF">CQA69_00900</name>
</gene>
<evidence type="ECO:0000313" key="3">
    <source>
        <dbReference type="Proteomes" id="UP000308838"/>
    </source>
</evidence>
<feature type="compositionally biased region" description="Acidic residues" evidence="1">
    <location>
        <begin position="204"/>
        <end position="215"/>
    </location>
</feature>
<feature type="compositionally biased region" description="Low complexity" evidence="1">
    <location>
        <begin position="114"/>
        <end position="126"/>
    </location>
</feature>
<protein>
    <recommendedName>
        <fullName evidence="4">Highly acidic protein</fullName>
    </recommendedName>
</protein>
<reference evidence="2 3" key="1">
    <citation type="submission" date="2018-05" db="EMBL/GenBank/DDBJ databases">
        <title>Novel Campyloabacter and Helicobacter Species and Strains.</title>
        <authorList>
            <person name="Mannion A.J."/>
            <person name="Shen Z."/>
            <person name="Fox J.G."/>
        </authorList>
    </citation>
    <scope>NUCLEOTIDE SEQUENCE [LARGE SCALE GENOMIC DNA]</scope>
    <source>
        <strain evidence="3">MIT17-664</strain>
    </source>
</reference>
<feature type="compositionally biased region" description="Acidic residues" evidence="1">
    <location>
        <begin position="223"/>
        <end position="252"/>
    </location>
</feature>
<feature type="region of interest" description="Disordered" evidence="1">
    <location>
        <begin position="112"/>
        <end position="131"/>
    </location>
</feature>
<proteinExistence type="predicted"/>
<dbReference type="RefSeq" id="WP_137619957.1">
    <property type="nucleotide sequence ID" value="NZ_NXLZ01000001.1"/>
</dbReference>
<evidence type="ECO:0008006" key="4">
    <source>
        <dbReference type="Google" id="ProtNLM"/>
    </source>
</evidence>
<feature type="compositionally biased region" description="Acidic residues" evidence="1">
    <location>
        <begin position="430"/>
        <end position="446"/>
    </location>
</feature>
<feature type="region of interest" description="Disordered" evidence="1">
    <location>
        <begin position="156"/>
        <end position="259"/>
    </location>
</feature>
<evidence type="ECO:0000313" key="2">
    <source>
        <dbReference type="EMBL" id="TKX32098.1"/>
    </source>
</evidence>
<dbReference type="EMBL" id="NXLZ01000001">
    <property type="protein sequence ID" value="TKX32098.1"/>
    <property type="molecule type" value="Genomic_DNA"/>
</dbReference>
<organism evidence="2 3">
    <name type="scientific">Campylobacter estrildidarum</name>
    <dbReference type="NCBI Taxonomy" id="2510189"/>
    <lineage>
        <taxon>Bacteria</taxon>
        <taxon>Pseudomonadati</taxon>
        <taxon>Campylobacterota</taxon>
        <taxon>Epsilonproteobacteria</taxon>
        <taxon>Campylobacterales</taxon>
        <taxon>Campylobacteraceae</taxon>
        <taxon>Campylobacter</taxon>
    </lineage>
</organism>
<dbReference type="AlphaFoldDB" id="A0A4U7BJF8"/>
<sequence length="504" mass="57415">MKILLLNENSVVSKLISLSAKKMSYDFEELDAYDENLGHYDVIVVDSDTPAPLKILQEKCDKLIFLAPRNQTIDIDAQVLYKPFLPTDFLNLLNGENLKIDDTITTLPIEDTTDNLNNDNSNAQDLSLKDVSDNQIDSELNEDDLSLDEELEIPSLDSEEEVKNDENIDDVNLDINFEDEESKNENLDTLESDNQKDTDNSNSEIEESNIQEQEFEESKQIEQEDQGELEINEESVVEENNDINQINEEEITKDELPGENSSEILEEQNEEILQENEILDDKNIEQADVNKTLDEELPIVEEQEKEVDFNDIPQDAEFLGETKEENQELEQDFLPIVESEEESSLGEDNDFGNLSTQDQIKEELEQLDELEHEIDENDSPQILEDFKDEPVFDTKDLQVDEEEVVIPNLSVSEFDSLKESEIQRALGEEVTTETIEEPEEEIESLEELSTKVSANKDVSEEEIVNELSQSIAGAITSSIKDDTLKAALKGMNMNININVSFNEE</sequence>
<feature type="compositionally biased region" description="Acidic residues" evidence="1">
    <location>
        <begin position="156"/>
        <end position="182"/>
    </location>
</feature>